<feature type="chain" id="PRO_5042224838" description="ADAM10 endopeptidase" evidence="7">
    <location>
        <begin position="20"/>
        <end position="1107"/>
    </location>
</feature>
<comment type="caution">
    <text evidence="5">Lacks conserved residue(s) required for the propagation of feature annotation.</text>
</comment>
<feature type="region of interest" description="Disordered" evidence="6">
    <location>
        <begin position="781"/>
        <end position="893"/>
    </location>
</feature>
<dbReference type="EC" id="3.4.24.81" evidence="2"/>
<evidence type="ECO:0000259" key="9">
    <source>
        <dbReference type="PROSITE" id="PS50215"/>
    </source>
</evidence>
<dbReference type="GO" id="GO:0003723">
    <property type="term" value="F:RNA binding"/>
    <property type="evidence" value="ECO:0007669"/>
    <property type="project" value="UniProtKB-UniRule"/>
</dbReference>
<dbReference type="SMART" id="SM00050">
    <property type="entry name" value="DISIN"/>
    <property type="match status" value="1"/>
</dbReference>
<dbReference type="SMART" id="SM00322">
    <property type="entry name" value="KH"/>
    <property type="match status" value="2"/>
</dbReference>
<dbReference type="GO" id="GO:0005886">
    <property type="term" value="C:plasma membrane"/>
    <property type="evidence" value="ECO:0007669"/>
    <property type="project" value="TreeGrafter"/>
</dbReference>
<organism evidence="10 11">
    <name type="scientific">Mesorhabditis belari</name>
    <dbReference type="NCBI Taxonomy" id="2138241"/>
    <lineage>
        <taxon>Eukaryota</taxon>
        <taxon>Metazoa</taxon>
        <taxon>Ecdysozoa</taxon>
        <taxon>Nematoda</taxon>
        <taxon>Chromadorea</taxon>
        <taxon>Rhabditida</taxon>
        <taxon>Rhabditina</taxon>
        <taxon>Rhabditomorpha</taxon>
        <taxon>Rhabditoidea</taxon>
        <taxon>Rhabditidae</taxon>
        <taxon>Mesorhabditinae</taxon>
        <taxon>Mesorhabditis</taxon>
    </lineage>
</organism>
<feature type="domain" description="Peptidase M12B" evidence="9">
    <location>
        <begin position="225"/>
        <end position="464"/>
    </location>
</feature>
<dbReference type="GO" id="GO:0004222">
    <property type="term" value="F:metalloendopeptidase activity"/>
    <property type="evidence" value="ECO:0007669"/>
    <property type="project" value="InterPro"/>
</dbReference>
<keyword evidence="5" id="KW-0479">Metal-binding</keyword>
<reference evidence="11" key="1">
    <citation type="submission" date="2024-02" db="UniProtKB">
        <authorList>
            <consortium name="WormBaseParasite"/>
        </authorList>
    </citation>
    <scope>IDENTIFICATION</scope>
</reference>
<dbReference type="Pfam" id="PF13574">
    <property type="entry name" value="Reprolysin_2"/>
    <property type="match status" value="1"/>
</dbReference>
<keyword evidence="5" id="KW-0862">Zinc</keyword>
<accession>A0AAF3FDY2</accession>
<dbReference type="PANTHER" id="PTHR45702">
    <property type="entry name" value="ADAM10/ADAM17 METALLOPEPTIDASE FAMILY MEMBER"/>
    <property type="match status" value="1"/>
</dbReference>
<dbReference type="Gene3D" id="3.30.1370.10">
    <property type="entry name" value="K Homology domain, type 1"/>
    <property type="match status" value="1"/>
</dbReference>
<dbReference type="InterPro" id="IPR004088">
    <property type="entry name" value="KH_dom_type_1"/>
</dbReference>
<dbReference type="Gene3D" id="4.10.70.10">
    <property type="entry name" value="Disintegrin domain"/>
    <property type="match status" value="1"/>
</dbReference>
<evidence type="ECO:0000256" key="4">
    <source>
        <dbReference type="PROSITE-ProRule" id="PRU00117"/>
    </source>
</evidence>
<protein>
    <recommendedName>
        <fullName evidence="2">ADAM10 endopeptidase</fullName>
        <ecNumber evidence="2">3.4.24.81</ecNumber>
    </recommendedName>
</protein>
<name>A0AAF3FDY2_9BILA</name>
<dbReference type="GO" id="GO:0006509">
    <property type="term" value="P:membrane protein ectodomain proteolysis"/>
    <property type="evidence" value="ECO:0007669"/>
    <property type="project" value="TreeGrafter"/>
</dbReference>
<dbReference type="SUPFAM" id="SSF54791">
    <property type="entry name" value="Eukaryotic type KH-domain (KH-domain type I)"/>
    <property type="match status" value="2"/>
</dbReference>
<keyword evidence="4" id="KW-0694">RNA-binding</keyword>
<dbReference type="InterPro" id="IPR036612">
    <property type="entry name" value="KH_dom_type_1_sf"/>
</dbReference>
<dbReference type="Pfam" id="PF00013">
    <property type="entry name" value="KH_1"/>
    <property type="match status" value="2"/>
</dbReference>
<dbReference type="PROSITE" id="PS50215">
    <property type="entry name" value="ADAM_MEPRO"/>
    <property type="match status" value="1"/>
</dbReference>
<dbReference type="InterPro" id="IPR001590">
    <property type="entry name" value="Peptidase_M12B"/>
</dbReference>
<feature type="active site" evidence="5">
    <location>
        <position position="410"/>
    </location>
</feature>
<evidence type="ECO:0000256" key="2">
    <source>
        <dbReference type="ARBA" id="ARBA00012332"/>
    </source>
</evidence>
<dbReference type="SUPFAM" id="SSF55486">
    <property type="entry name" value="Metalloproteases ('zincins'), catalytic domain"/>
    <property type="match status" value="1"/>
</dbReference>
<feature type="binding site" evidence="5">
    <location>
        <position position="419"/>
    </location>
    <ligand>
        <name>Zn(2+)</name>
        <dbReference type="ChEBI" id="CHEBI:29105"/>
        <note>catalytic</note>
    </ligand>
</feature>
<evidence type="ECO:0000313" key="10">
    <source>
        <dbReference type="Proteomes" id="UP000887575"/>
    </source>
</evidence>
<evidence type="ECO:0000256" key="5">
    <source>
        <dbReference type="PROSITE-ProRule" id="PRU00276"/>
    </source>
</evidence>
<evidence type="ECO:0000256" key="1">
    <source>
        <dbReference type="ARBA" id="ARBA00001809"/>
    </source>
</evidence>
<dbReference type="SUPFAM" id="SSF57552">
    <property type="entry name" value="Blood coagulation inhibitor (disintegrin)"/>
    <property type="match status" value="1"/>
</dbReference>
<evidence type="ECO:0000256" key="6">
    <source>
        <dbReference type="SAM" id="MobiDB-lite"/>
    </source>
</evidence>
<dbReference type="InterPro" id="IPR004087">
    <property type="entry name" value="KH_dom"/>
</dbReference>
<evidence type="ECO:0000256" key="3">
    <source>
        <dbReference type="ARBA" id="ARBA00022685"/>
    </source>
</evidence>
<sequence>MWLCFGYGLALLTLGAALSNFVDNYEQLNYPTISSARRKRSLSNYGQPIKFNFNSYNRTFRISLLPVDDVSSPFHDSHFIDEDGKWLDIDPPSFLYDGFVEGDPHSKVYGSILDGVFEGHVHTGDGHSFTIDKAAKYFDMDSRPTHYHSIIYHDDEINHNKMRMKRDALLKEATPNLHGCALDEPTRKGMERVQRSAEPSNYYHQHNMRTKRSLQKDDNGLYNVRTCSLYLQADHKLYEHIRMKEGNKDPIRTREEIVSLFYNHIKAVNEIYEGTDFNGIRGLHFVIQRTSIYTPDSCLNGRAKEGADNPFCEENVDVSNFLNLNSQKNHSAFCLAYALTFRDFVGGTLGLAWVASPQFNTAGGVCQVYQRYNEGPRGWVFRSLNTGIVTLVNYGNRVPARVSQLTLAHEIGHNFGSPHDFPAECQPGLPLGNFIMFASATSGDKPNNAKFSSCSINNISSVLHVVLSSVPVDPTKYSGPVGPLTKRNCFQERTSAFCGNQIHEPGEECDCGFSQADCDQMADRCCYPHEGRLSGLGTPCRRKPGAKCSPSEGFCCNGESCSLFSERDFRVCRQESECSEPQTCDGRSAQCPQSRPKIDGLPCQDSTKVCSGGSCNGSICEAVGLRDCFLTEGRPEELCFLACLKEGKCISSVLLPEFASDRRQYLQSGRQGKAGLSLHPGSPCNNYKGYCDIFRKCRSVDANGPLARLKNLLFNKRTFDSLSQWIQERWWAVVLAGLALLIFMALFVKCCAVHTPSTNPNKPPPLNIYQTLTRPTTLIRQRRRQQQGNRPPGAGGGPPGLNAPGNRSSRPTAPPMPQQPPIPLVPTGPSSAPAVIVVEPPPPYTAAADPGSALGGPPRGHRKNKRQTAADAKPNAKKPSPKSKATPSRNKSPMQGHVFKILKAFHVLFFLKKIFAKHIKLPLLEPSRIGAFIGPKGFNLRSIEEKYDVHLHFKPEQSLEIIGPTDKAVELGEIAVEKLVLGLFATGCSHTIAIPSKMIGFLIGSKGKTITDIRTRSGVKIEILGKREKKAEESNTAIRQENSTPANFVDENGLEFTRVIIYGDYANIRIALTMISGHLGDFGKEFVHNNTKKMEFFEHWNEVKECN</sequence>
<dbReference type="AlphaFoldDB" id="A0AAF3FDY2"/>
<dbReference type="Pfam" id="PF21299">
    <property type="entry name" value="ADAM10_Cys-rich"/>
    <property type="match status" value="1"/>
</dbReference>
<keyword evidence="7" id="KW-0732">Signal</keyword>
<dbReference type="InterPro" id="IPR049038">
    <property type="entry name" value="ADAM10_Cys-rich"/>
</dbReference>
<feature type="compositionally biased region" description="Pro residues" evidence="6">
    <location>
        <begin position="812"/>
        <end position="826"/>
    </location>
</feature>
<dbReference type="InterPro" id="IPR001762">
    <property type="entry name" value="Disintegrin_dom"/>
</dbReference>
<feature type="domain" description="Disintegrin" evidence="8">
    <location>
        <begin position="495"/>
        <end position="599"/>
    </location>
</feature>
<dbReference type="WBParaSite" id="MBELARI_LOCUS5209">
    <property type="protein sequence ID" value="MBELARI_LOCUS5209"/>
    <property type="gene ID" value="MBELARI_LOCUS5209"/>
</dbReference>
<dbReference type="CDD" id="cd00105">
    <property type="entry name" value="KH-I"/>
    <property type="match status" value="1"/>
</dbReference>
<feature type="compositionally biased region" description="Low complexity" evidence="6">
    <location>
        <begin position="827"/>
        <end position="838"/>
    </location>
</feature>
<evidence type="ECO:0000256" key="7">
    <source>
        <dbReference type="SAM" id="SignalP"/>
    </source>
</evidence>
<dbReference type="GO" id="GO:0007219">
    <property type="term" value="P:Notch signaling pathway"/>
    <property type="evidence" value="ECO:0007669"/>
    <property type="project" value="TreeGrafter"/>
</dbReference>
<feature type="signal peptide" evidence="7">
    <location>
        <begin position="1"/>
        <end position="19"/>
    </location>
</feature>
<dbReference type="PANTHER" id="PTHR45702:SF2">
    <property type="entry name" value="KUZBANIAN, ISOFORM A"/>
    <property type="match status" value="1"/>
</dbReference>
<dbReference type="GO" id="GO:0046872">
    <property type="term" value="F:metal ion binding"/>
    <property type="evidence" value="ECO:0007669"/>
    <property type="project" value="UniProtKB-KW"/>
</dbReference>
<keyword evidence="10" id="KW-1185">Reference proteome</keyword>
<dbReference type="Gene3D" id="3.40.390.10">
    <property type="entry name" value="Collagenase (Catalytic Domain)"/>
    <property type="match status" value="1"/>
</dbReference>
<proteinExistence type="predicted"/>
<dbReference type="PROSITE" id="PS50084">
    <property type="entry name" value="KH_TYPE_1"/>
    <property type="match status" value="2"/>
</dbReference>
<feature type="binding site" evidence="5">
    <location>
        <position position="409"/>
    </location>
    <ligand>
        <name>Zn(2+)</name>
        <dbReference type="ChEBI" id="CHEBI:29105"/>
        <note>catalytic</note>
    </ligand>
</feature>
<evidence type="ECO:0000313" key="11">
    <source>
        <dbReference type="WBParaSite" id="MBELARI_LOCUS5209"/>
    </source>
</evidence>
<comment type="catalytic activity">
    <reaction evidence="1">
        <text>Endopeptidase of broad specificity.</text>
        <dbReference type="EC" id="3.4.24.81"/>
    </reaction>
</comment>
<keyword evidence="3" id="KW-0165">Cleavage on pair of basic residues</keyword>
<dbReference type="InterPro" id="IPR024079">
    <property type="entry name" value="MetalloPept_cat_dom_sf"/>
</dbReference>
<dbReference type="PROSITE" id="PS50214">
    <property type="entry name" value="DISINTEGRIN_2"/>
    <property type="match status" value="1"/>
</dbReference>
<evidence type="ECO:0000259" key="8">
    <source>
        <dbReference type="PROSITE" id="PS50214"/>
    </source>
</evidence>
<dbReference type="InterPro" id="IPR051489">
    <property type="entry name" value="ADAM_Metalloproteinase"/>
</dbReference>
<dbReference type="InterPro" id="IPR036436">
    <property type="entry name" value="Disintegrin_dom_sf"/>
</dbReference>
<dbReference type="Proteomes" id="UP000887575">
    <property type="component" value="Unassembled WGS sequence"/>
</dbReference>
<feature type="binding site" evidence="5">
    <location>
        <position position="413"/>
    </location>
    <ligand>
        <name>Zn(2+)</name>
        <dbReference type="ChEBI" id="CHEBI:29105"/>
        <note>catalytic</note>
    </ligand>
</feature>